<accession>A0AA36HLI1</accession>
<keyword evidence="4" id="KW-1185">Reference proteome</keyword>
<evidence type="ECO:0000256" key="2">
    <source>
        <dbReference type="SAM" id="MobiDB-lite"/>
    </source>
</evidence>
<dbReference type="PANTHER" id="PTHR15691">
    <property type="entry name" value="WASH COMPLEX SUBUNIT 5"/>
    <property type="match status" value="1"/>
</dbReference>
<organism evidence="3 4">
    <name type="scientific">Effrenium voratum</name>
    <dbReference type="NCBI Taxonomy" id="2562239"/>
    <lineage>
        <taxon>Eukaryota</taxon>
        <taxon>Sar</taxon>
        <taxon>Alveolata</taxon>
        <taxon>Dinophyceae</taxon>
        <taxon>Suessiales</taxon>
        <taxon>Symbiodiniaceae</taxon>
        <taxon>Effrenium</taxon>
    </lineage>
</organism>
<evidence type="ECO:0000313" key="4">
    <source>
        <dbReference type="Proteomes" id="UP001178507"/>
    </source>
</evidence>
<proteinExistence type="inferred from homology"/>
<dbReference type="GO" id="GO:0071203">
    <property type="term" value="C:WASH complex"/>
    <property type="evidence" value="ECO:0007669"/>
    <property type="project" value="InterPro"/>
</dbReference>
<reference evidence="3" key="1">
    <citation type="submission" date="2023-08" db="EMBL/GenBank/DDBJ databases">
        <authorList>
            <person name="Chen Y."/>
            <person name="Shah S."/>
            <person name="Dougan E. K."/>
            <person name="Thang M."/>
            <person name="Chan C."/>
        </authorList>
    </citation>
    <scope>NUCLEOTIDE SEQUENCE</scope>
</reference>
<dbReference type="AlphaFoldDB" id="A0AA36HLI1"/>
<name>A0AA36HLI1_9DINO</name>
<dbReference type="GO" id="GO:0007032">
    <property type="term" value="P:endosome organization"/>
    <property type="evidence" value="ECO:0007669"/>
    <property type="project" value="TreeGrafter"/>
</dbReference>
<evidence type="ECO:0000313" key="3">
    <source>
        <dbReference type="EMBL" id="CAJ1371381.1"/>
    </source>
</evidence>
<dbReference type="PANTHER" id="PTHR15691:SF6">
    <property type="entry name" value="WASH COMPLEX SUBUNIT 5"/>
    <property type="match status" value="1"/>
</dbReference>
<gene>
    <name evidence="3" type="ORF">EVOR1521_LOCUS1692</name>
</gene>
<dbReference type="Proteomes" id="UP001178507">
    <property type="component" value="Unassembled WGS sequence"/>
</dbReference>
<sequence>MALGHDCGRALLRLLSRGHAVVAELQRCAESLPAGLRDGDVRLLPVLPDFAVFRKEGAIDRVADSAEKIELDEESRELHAACAERIFRILAAIKKYAADVGRFLEDLDAGAFVGHSVESLLRDVHGSQLLPEAVALLGTMLLVLDERIGGACRERALVLFYRCTVGTSSEPEDFAEVCRLFKSTGRPNGELAVRKLGYPESYFARFPLHQEALRLIIGKLQTGDVYEQGRHYPLPEHRSQALAAQAGLLYVVLFFEPRSLEADFVAMREIVDRHFGDSWVVAYALGYTADLLSWWAPYPAARQALQNAITAGTVRQLQEQHLERLAQTRQRLAELLVEGTLTEEFVAGKSSQLLSLLRQANTGIRWLLLQPSTSDPKLQAVCNISSRMKEQLLGTLVDTALLEDKVKGILGPLVANRDASWQQLKDEAAQSMDDLAVFFSGQHALRRNVRNEELEEFFRSLQQRIEELSCGSEEELLALGRKVAQVDKALDEVAHFHEISQQPQILHFLSDARQRLQRMLRTANLNAEVLQTIETVADLSYAWRALGSYKEAMGNLLASSPDSVKGLRALFLKLASILEVPLRRIRQAGNAAHASLVSGYYSASLTEFMRSVLQDIPRLVFRLLGQLSELSAPGLGSRVSFAELQTYAQRTEKPRQERAQITQRIALLMRGIRETDVAVLGVIRVEPREVLLDGLRRELATRIEQLLARLQFPSTSGRQDLELPLQQLAEQSGLLRSSFEHVQDYLGVSAQQLWRREYGRVVRFLMHMELQALLLKRPNPSAAPQHDPTQPIRFPDAGGGSFISRALQKLLELTDPKTTAGGLHQDWRSVSSGQTTLDSLVLESLMEALHPPGVAAISRLLSLRAAGRVRKAVQGCKALMARQGLPQLVAQAREAALARKTEAVRAAANALASEVGPLAHALAGLGQLVLLRRRLAALLRLRCRLGAGLIHESLAVLDGSALAEAEADEEAAEADGQLPSLWDFVGDGRSSPEELQLRFRRKLARTGELSGLAEPCRQLLQSVPEGSAPLGIDALLALALVQHIATAPSVASPSRKAKRSTAWGKTVAPAPSGSLRSGSLRQEAHAGLAAGLAALLQQLPRKVLQGTFELCGCFIQGLCEGQAWSEGALLLQILGNSLELLGFPREHLADFVPQGLLDLWPPE</sequence>
<feature type="region of interest" description="Disordered" evidence="2">
    <location>
        <begin position="1056"/>
        <end position="1077"/>
    </location>
</feature>
<comment type="caution">
    <text evidence="3">The sequence shown here is derived from an EMBL/GenBank/DDBJ whole genome shotgun (WGS) entry which is preliminary data.</text>
</comment>
<dbReference type="GO" id="GO:0030041">
    <property type="term" value="P:actin filament polymerization"/>
    <property type="evidence" value="ECO:0007669"/>
    <property type="project" value="TreeGrafter"/>
</dbReference>
<dbReference type="InterPro" id="IPR019393">
    <property type="entry name" value="WASH_strumpellin"/>
</dbReference>
<protein>
    <recommendedName>
        <fullName evidence="5">Strumpellin</fullName>
    </recommendedName>
</protein>
<dbReference type="GO" id="GO:0140285">
    <property type="term" value="P:endosome fission"/>
    <property type="evidence" value="ECO:0007669"/>
    <property type="project" value="TreeGrafter"/>
</dbReference>
<dbReference type="GO" id="GO:0051125">
    <property type="term" value="P:regulation of actin nucleation"/>
    <property type="evidence" value="ECO:0007669"/>
    <property type="project" value="TreeGrafter"/>
</dbReference>
<dbReference type="EMBL" id="CAUJNA010000071">
    <property type="protein sequence ID" value="CAJ1371381.1"/>
    <property type="molecule type" value="Genomic_DNA"/>
</dbReference>
<dbReference type="Pfam" id="PF10266">
    <property type="entry name" value="Strumpellin"/>
    <property type="match status" value="1"/>
</dbReference>
<evidence type="ECO:0000256" key="1">
    <source>
        <dbReference type="ARBA" id="ARBA00006224"/>
    </source>
</evidence>
<comment type="similarity">
    <text evidence="1">Belongs to the strumpellin family.</text>
</comment>
<dbReference type="GO" id="GO:0005768">
    <property type="term" value="C:endosome"/>
    <property type="evidence" value="ECO:0007669"/>
    <property type="project" value="TreeGrafter"/>
</dbReference>
<evidence type="ECO:0008006" key="5">
    <source>
        <dbReference type="Google" id="ProtNLM"/>
    </source>
</evidence>